<sequence>MGMKPKKNPDQRSLINGGRPTLYYPPLLKVFDVYEAIILGQIHYWLQNSYNLRDGHYWTYHSYSEWGKELGFSPVTVKRKIHHLEDNGYLISANYNRAGFDKTKWYRIDYDKLDALSLGLSDPTDGSVSTNGRGLVDQTNTRDYTETTHNSQELSSPRSHPAEEAIIKSIIDYLNKQSGHSYHVTDKTKELIETRFSEGFTEQEFMDVIKYKSGEWKDVTEMNPFLQPSTLFGDKMDKYLNQAKSNGGSVEPRGLSVEEGSAANDAYMAGLEKQYEPGKESP</sequence>
<evidence type="ECO:0000313" key="3">
    <source>
        <dbReference type="EMBL" id="BAN07753.1"/>
    </source>
</evidence>
<organism evidence="3 4">
    <name type="scientific">Levilactobacillus brevis KB290</name>
    <dbReference type="NCBI Taxonomy" id="1001583"/>
    <lineage>
        <taxon>Bacteria</taxon>
        <taxon>Bacillati</taxon>
        <taxon>Bacillota</taxon>
        <taxon>Bacilli</taxon>
        <taxon>Lactobacillales</taxon>
        <taxon>Lactobacillaceae</taxon>
        <taxon>Levilactobacillus</taxon>
    </lineage>
</organism>
<evidence type="ECO:0000313" key="4">
    <source>
        <dbReference type="Proteomes" id="UP000012042"/>
    </source>
</evidence>
<evidence type="ECO:0000259" key="2">
    <source>
        <dbReference type="Pfam" id="PF09524"/>
    </source>
</evidence>
<feature type="domain" description="Phage conserved hypothetical protein C-terminal" evidence="2">
    <location>
        <begin position="170"/>
        <end position="241"/>
    </location>
</feature>
<dbReference type="EMBL" id="AP012167">
    <property type="protein sequence ID" value="BAN07753.1"/>
    <property type="molecule type" value="Genomic_DNA"/>
</dbReference>
<dbReference type="RefSeq" id="WP_015474394.1">
    <property type="nucleotide sequence ID" value="NC_020819.1"/>
</dbReference>
<dbReference type="NCBIfam" id="TIGR02220">
    <property type="entry name" value="phg_TIGR02220"/>
    <property type="match status" value="1"/>
</dbReference>
<dbReference type="HOGENOM" id="CLU_047944_3_1_9"/>
<dbReference type="InterPro" id="IPR011741">
    <property type="entry name" value="Phg_2220_C"/>
</dbReference>
<proteinExistence type="predicted"/>
<dbReference type="AlphaFoldDB" id="M5AG21"/>
<dbReference type="Pfam" id="PF09524">
    <property type="entry name" value="Phg_2220_C"/>
    <property type="match status" value="1"/>
</dbReference>
<feature type="compositionally biased region" description="Polar residues" evidence="1">
    <location>
        <begin position="124"/>
        <end position="158"/>
    </location>
</feature>
<reference evidence="3 4" key="1">
    <citation type="journal article" date="2013" name="PLoS ONE">
        <title>Genomic Analysis by Deep Sequencing of the Probiotic Lactobacillus brevis KB290 Harboring Nine Plasmids Reveals Genomic Stability.</title>
        <authorList>
            <person name="Fukao M."/>
            <person name="Oshima K."/>
            <person name="Morita H."/>
            <person name="Toh H."/>
            <person name="Suda W."/>
            <person name="Kim S.W."/>
            <person name="Suzuki S."/>
            <person name="Yakabe T."/>
            <person name="Hattori M."/>
            <person name="Yajima N."/>
        </authorList>
    </citation>
    <scope>NUCLEOTIDE SEQUENCE [LARGE SCALE GENOMIC DNA]</scope>
    <source>
        <strain evidence="3 4">KB290</strain>
    </source>
</reference>
<name>M5AG21_LEVBR</name>
<dbReference type="Proteomes" id="UP000012042">
    <property type="component" value="Chromosome"/>
</dbReference>
<dbReference type="KEGG" id="lbk:LVISKB_2118"/>
<feature type="region of interest" description="Disordered" evidence="1">
    <location>
        <begin position="123"/>
        <end position="160"/>
    </location>
</feature>
<gene>
    <name evidence="3" type="ORF">LVISKB_2118</name>
</gene>
<evidence type="ECO:0000256" key="1">
    <source>
        <dbReference type="SAM" id="MobiDB-lite"/>
    </source>
</evidence>
<dbReference type="PATRIC" id="fig|1001583.3.peg.2099"/>
<protein>
    <recommendedName>
        <fullName evidence="2">Phage conserved hypothetical protein C-terminal domain-containing protein</fullName>
    </recommendedName>
</protein>
<accession>M5AG21</accession>